<dbReference type="InterPro" id="IPR008979">
    <property type="entry name" value="Galactose-bd-like_sf"/>
</dbReference>
<reference evidence="2" key="1">
    <citation type="submission" date="2020-12" db="EMBL/GenBank/DDBJ databases">
        <title>Metabolic potential, ecology and presence of endohyphal bacteria is reflected in genomic diversity of Mucoromycotina.</title>
        <authorList>
            <person name="Muszewska A."/>
            <person name="Okrasinska A."/>
            <person name="Steczkiewicz K."/>
            <person name="Drgas O."/>
            <person name="Orlowska M."/>
            <person name="Perlinska-Lenart U."/>
            <person name="Aleksandrzak-Piekarczyk T."/>
            <person name="Szatraj K."/>
            <person name="Zielenkiewicz U."/>
            <person name="Pilsyk S."/>
            <person name="Malc E."/>
            <person name="Mieczkowski P."/>
            <person name="Kruszewska J.S."/>
            <person name="Biernat P."/>
            <person name="Pawlowska J."/>
        </authorList>
    </citation>
    <scope>NUCLEOTIDE SEQUENCE</scope>
    <source>
        <strain evidence="2">WA0000017839</strain>
    </source>
</reference>
<proteinExistence type="predicted"/>
<feature type="domain" description="F5/8 type C" evidence="1">
    <location>
        <begin position="1"/>
        <end position="64"/>
    </location>
</feature>
<dbReference type="InterPro" id="IPR000421">
    <property type="entry name" value="FA58C"/>
</dbReference>
<dbReference type="EMBL" id="JAEPRD010000243">
    <property type="protein sequence ID" value="KAG2193225.1"/>
    <property type="molecule type" value="Genomic_DNA"/>
</dbReference>
<sequence length="149" mass="16558">MTSLINSDTRIKVSSVLNRDTANYGKQNLIDGSEETCWNTEQGLPQNILLDFPEPVSVESIVFQFQGGFVGKNCIAVGSTPNSPNDYSVEIGRFYPQDINPTQTFDFPATEGLKRVKIIFEESTDFYGRITVYKLDILGKVLDTGSFSV</sequence>
<dbReference type="Pfam" id="PF00754">
    <property type="entry name" value="F5_F8_type_C"/>
    <property type="match status" value="1"/>
</dbReference>
<dbReference type="PROSITE" id="PS50022">
    <property type="entry name" value="FA58C_3"/>
    <property type="match status" value="1"/>
</dbReference>
<comment type="caution">
    <text evidence="2">The sequence shown here is derived from an EMBL/GenBank/DDBJ whole genome shotgun (WGS) entry which is preliminary data.</text>
</comment>
<evidence type="ECO:0000259" key="1">
    <source>
        <dbReference type="PROSITE" id="PS50022"/>
    </source>
</evidence>
<name>A0A8H7QJI8_9FUNG</name>
<organism evidence="2 3">
    <name type="scientific">Mucor saturninus</name>
    <dbReference type="NCBI Taxonomy" id="64648"/>
    <lineage>
        <taxon>Eukaryota</taxon>
        <taxon>Fungi</taxon>
        <taxon>Fungi incertae sedis</taxon>
        <taxon>Mucoromycota</taxon>
        <taxon>Mucoromycotina</taxon>
        <taxon>Mucoromycetes</taxon>
        <taxon>Mucorales</taxon>
        <taxon>Mucorineae</taxon>
        <taxon>Mucoraceae</taxon>
        <taxon>Mucor</taxon>
    </lineage>
</organism>
<dbReference type="Gene3D" id="2.60.120.260">
    <property type="entry name" value="Galactose-binding domain-like"/>
    <property type="match status" value="1"/>
</dbReference>
<dbReference type="AlphaFoldDB" id="A0A8H7QJI8"/>
<keyword evidence="3" id="KW-1185">Reference proteome</keyword>
<dbReference type="SUPFAM" id="SSF49785">
    <property type="entry name" value="Galactose-binding domain-like"/>
    <property type="match status" value="1"/>
</dbReference>
<dbReference type="Proteomes" id="UP000603453">
    <property type="component" value="Unassembled WGS sequence"/>
</dbReference>
<evidence type="ECO:0000313" key="3">
    <source>
        <dbReference type="Proteomes" id="UP000603453"/>
    </source>
</evidence>
<gene>
    <name evidence="2" type="ORF">INT47_010700</name>
</gene>
<protein>
    <recommendedName>
        <fullName evidence="1">F5/8 type C domain-containing protein</fullName>
    </recommendedName>
</protein>
<accession>A0A8H7QJI8</accession>
<evidence type="ECO:0000313" key="2">
    <source>
        <dbReference type="EMBL" id="KAG2193225.1"/>
    </source>
</evidence>
<dbReference type="OrthoDB" id="10052260at2759"/>